<proteinExistence type="predicted"/>
<evidence type="ECO:0008006" key="4">
    <source>
        <dbReference type="Google" id="ProtNLM"/>
    </source>
</evidence>
<feature type="signal peptide" evidence="1">
    <location>
        <begin position="1"/>
        <end position="23"/>
    </location>
</feature>
<dbReference type="RefSeq" id="WP_139307313.1">
    <property type="nucleotide sequence ID" value="NZ_FNPH01000005.1"/>
</dbReference>
<protein>
    <recommendedName>
        <fullName evidence="4">CHRD domain-containing protein</fullName>
    </recommendedName>
</protein>
<organism evidence="2 3">
    <name type="scientific">Micromonospora pattaloongensis</name>
    <dbReference type="NCBI Taxonomy" id="405436"/>
    <lineage>
        <taxon>Bacteria</taxon>
        <taxon>Bacillati</taxon>
        <taxon>Actinomycetota</taxon>
        <taxon>Actinomycetes</taxon>
        <taxon>Micromonosporales</taxon>
        <taxon>Micromonosporaceae</taxon>
        <taxon>Micromonospora</taxon>
    </lineage>
</organism>
<name>A0A1H3PYA6_9ACTN</name>
<accession>A0A1H3PYA6</accession>
<evidence type="ECO:0000313" key="3">
    <source>
        <dbReference type="Proteomes" id="UP000242415"/>
    </source>
</evidence>
<keyword evidence="1" id="KW-0732">Signal</keyword>
<sequence>MRRGKKLLLATVALAVTALTVFCARESPERRAATDYASKVDVQGFRHTHTSNNPEGVTRTFVGPRSIDLAAAVTAPGFTFSSSRPGSEPTSNALYTYIAKAKDIKVGDMSCALSIAHLKVGGPAVRDESDAAADGDWLNTLGLTEAEISAVAHGDAIVLEIYTVCHSAM</sequence>
<dbReference type="EMBL" id="FNPH01000005">
    <property type="protein sequence ID" value="SDZ05990.1"/>
    <property type="molecule type" value="Genomic_DNA"/>
</dbReference>
<dbReference type="AlphaFoldDB" id="A0A1H3PYA6"/>
<evidence type="ECO:0000256" key="1">
    <source>
        <dbReference type="SAM" id="SignalP"/>
    </source>
</evidence>
<reference evidence="3" key="1">
    <citation type="submission" date="2016-10" db="EMBL/GenBank/DDBJ databases">
        <authorList>
            <person name="Varghese N."/>
            <person name="Submissions S."/>
        </authorList>
    </citation>
    <scope>NUCLEOTIDE SEQUENCE [LARGE SCALE GENOMIC DNA]</scope>
    <source>
        <strain evidence="3">DSM 45245</strain>
    </source>
</reference>
<dbReference type="Proteomes" id="UP000242415">
    <property type="component" value="Unassembled WGS sequence"/>
</dbReference>
<evidence type="ECO:0000313" key="2">
    <source>
        <dbReference type="EMBL" id="SDZ05990.1"/>
    </source>
</evidence>
<gene>
    <name evidence="2" type="ORF">SAMN05444365_105104</name>
</gene>
<feature type="chain" id="PRO_5039552598" description="CHRD domain-containing protein" evidence="1">
    <location>
        <begin position="24"/>
        <end position="169"/>
    </location>
</feature>
<keyword evidence="3" id="KW-1185">Reference proteome</keyword>